<accession>A0A163TDV0</accession>
<keyword evidence="1" id="KW-0812">Transmembrane</keyword>
<keyword evidence="1" id="KW-1133">Transmembrane helix</keyword>
<evidence type="ECO:0000313" key="2">
    <source>
        <dbReference type="EMBL" id="SAM03892.1"/>
    </source>
</evidence>
<dbReference type="PANTHER" id="PTHR12242">
    <property type="entry name" value="OS02G0130600 PROTEIN-RELATED"/>
    <property type="match status" value="1"/>
</dbReference>
<dbReference type="PANTHER" id="PTHR12242:SF1">
    <property type="entry name" value="MYND-TYPE DOMAIN-CONTAINING PROTEIN"/>
    <property type="match status" value="1"/>
</dbReference>
<dbReference type="OrthoDB" id="419711at2759"/>
<dbReference type="InParanoid" id="A0A163TDV0"/>
<dbReference type="STRING" id="4829.A0A163TDV0"/>
<feature type="transmembrane region" description="Helical" evidence="1">
    <location>
        <begin position="175"/>
        <end position="200"/>
    </location>
</feature>
<dbReference type="EMBL" id="LT554307">
    <property type="protein sequence ID" value="SAM03892.1"/>
    <property type="molecule type" value="Genomic_DNA"/>
</dbReference>
<dbReference type="GO" id="GO:0016020">
    <property type="term" value="C:membrane"/>
    <property type="evidence" value="ECO:0007669"/>
    <property type="project" value="TreeGrafter"/>
</dbReference>
<dbReference type="AlphaFoldDB" id="A0A163TDV0"/>
<keyword evidence="1" id="KW-0472">Membrane</keyword>
<evidence type="ECO:0000256" key="1">
    <source>
        <dbReference type="SAM" id="Phobius"/>
    </source>
</evidence>
<gene>
    <name evidence="2" type="primary">ABSGL_09748.1 scaffold 11617</name>
</gene>
<proteinExistence type="predicted"/>
<evidence type="ECO:0000313" key="3">
    <source>
        <dbReference type="Proteomes" id="UP000078561"/>
    </source>
</evidence>
<dbReference type="OMA" id="WANRFIT"/>
<feature type="transmembrane region" description="Helical" evidence="1">
    <location>
        <begin position="144"/>
        <end position="169"/>
    </location>
</feature>
<protein>
    <submittedName>
        <fullName evidence="2">Uncharacterized protein</fullName>
    </submittedName>
</protein>
<reference evidence="2" key="1">
    <citation type="submission" date="2016-04" db="EMBL/GenBank/DDBJ databases">
        <authorList>
            <person name="Evans L.H."/>
            <person name="Alamgir A."/>
            <person name="Owens N."/>
            <person name="Weber N.D."/>
            <person name="Virtaneva K."/>
            <person name="Barbian K."/>
            <person name="Babar A."/>
            <person name="Rosenke K."/>
        </authorList>
    </citation>
    <scope>NUCLEOTIDE SEQUENCE [LARGE SCALE GENOMIC DNA]</scope>
    <source>
        <strain evidence="2">CBS 101.48</strain>
    </source>
</reference>
<feature type="transmembrane region" description="Helical" evidence="1">
    <location>
        <begin position="41"/>
        <end position="61"/>
    </location>
</feature>
<name>A0A163TDV0_ABSGL</name>
<feature type="transmembrane region" description="Helical" evidence="1">
    <location>
        <begin position="112"/>
        <end position="132"/>
    </location>
</feature>
<organism evidence="2">
    <name type="scientific">Absidia glauca</name>
    <name type="common">Pin mould</name>
    <dbReference type="NCBI Taxonomy" id="4829"/>
    <lineage>
        <taxon>Eukaryota</taxon>
        <taxon>Fungi</taxon>
        <taxon>Fungi incertae sedis</taxon>
        <taxon>Mucoromycota</taxon>
        <taxon>Mucoromycotina</taxon>
        <taxon>Mucoromycetes</taxon>
        <taxon>Mucorales</taxon>
        <taxon>Cunninghamellaceae</taxon>
        <taxon>Absidia</taxon>
    </lineage>
</organism>
<feature type="transmembrane region" description="Helical" evidence="1">
    <location>
        <begin position="73"/>
        <end position="100"/>
    </location>
</feature>
<keyword evidence="3" id="KW-1185">Reference proteome</keyword>
<sequence length="251" mass="28982">MKREYDDQPLGRSNWAWIRWFGFDQFVPERAVTSYWLPNPVLLAIRVLFMLYSTATMYASIAQSALNHDFNIYFGYFTHLTFVGLHAYFVVTPIVYWGVLNSKGAEKNAFEMWVNVSVHGVSLGMMLIEVIFCRMKVYTNMVILVLINVVIYMCLTFLVHSITGVWVYAFLNWDLGFIAALLYVAVGIVITVLFFIMLCVHDLRDYIAQLTRCAPKEKISPRSMEWLWPRSVGNTEPTPMVSTSPSQHYNP</sequence>
<dbReference type="Proteomes" id="UP000078561">
    <property type="component" value="Unassembled WGS sequence"/>
</dbReference>